<accession>A0A432AXW7</accession>
<evidence type="ECO:0000256" key="16">
    <source>
        <dbReference type="PROSITE-ProRule" id="PRU00560"/>
    </source>
</evidence>
<evidence type="ECO:0000259" key="17">
    <source>
        <dbReference type="PROSITE" id="PS51198"/>
    </source>
</evidence>
<evidence type="ECO:0000313" key="20">
    <source>
        <dbReference type="Proteomes" id="UP000279908"/>
    </source>
</evidence>
<evidence type="ECO:0000313" key="19">
    <source>
        <dbReference type="EMBL" id="RTY39952.1"/>
    </source>
</evidence>
<evidence type="ECO:0000256" key="6">
    <source>
        <dbReference type="ARBA" id="ARBA00022806"/>
    </source>
</evidence>
<dbReference type="PANTHER" id="PTHR11070:SF23">
    <property type="entry name" value="RECBCD ENZYME SUBUNIT RECB"/>
    <property type="match status" value="1"/>
</dbReference>
<evidence type="ECO:0000256" key="1">
    <source>
        <dbReference type="ARBA" id="ARBA00022722"/>
    </source>
</evidence>
<evidence type="ECO:0000256" key="15">
    <source>
        <dbReference type="HAMAP-Rule" id="MF_01485"/>
    </source>
</evidence>
<dbReference type="Gene3D" id="3.40.50.300">
    <property type="entry name" value="P-loop containing nucleotide triphosphate hydrolases"/>
    <property type="match status" value="2"/>
</dbReference>
<evidence type="ECO:0000256" key="11">
    <source>
        <dbReference type="ARBA" id="ARBA00023204"/>
    </source>
</evidence>
<dbReference type="GO" id="GO:0008854">
    <property type="term" value="F:exodeoxyribonuclease V activity"/>
    <property type="evidence" value="ECO:0007669"/>
    <property type="project" value="UniProtKB-EC"/>
</dbReference>
<evidence type="ECO:0000256" key="3">
    <source>
        <dbReference type="ARBA" id="ARBA00022741"/>
    </source>
</evidence>
<dbReference type="InterPro" id="IPR000212">
    <property type="entry name" value="DNA_helicase_UvrD/REP"/>
</dbReference>
<dbReference type="Gene3D" id="3.90.320.10">
    <property type="match status" value="1"/>
</dbReference>
<evidence type="ECO:0000256" key="10">
    <source>
        <dbReference type="ARBA" id="ARBA00023125"/>
    </source>
</evidence>
<dbReference type="GO" id="GO:0005829">
    <property type="term" value="C:cytosol"/>
    <property type="evidence" value="ECO:0007669"/>
    <property type="project" value="TreeGrafter"/>
</dbReference>
<comment type="similarity">
    <text evidence="15">Belongs to the helicase family. UvrD subfamily.</text>
</comment>
<dbReference type="GO" id="GO:0009338">
    <property type="term" value="C:exodeoxyribonuclease V complex"/>
    <property type="evidence" value="ECO:0007669"/>
    <property type="project" value="TreeGrafter"/>
</dbReference>
<organism evidence="19 20">
    <name type="scientific">Chlorobium phaeovibrioides</name>
    <dbReference type="NCBI Taxonomy" id="1094"/>
    <lineage>
        <taxon>Bacteria</taxon>
        <taxon>Pseudomonadati</taxon>
        <taxon>Chlorobiota</taxon>
        <taxon>Chlorobiia</taxon>
        <taxon>Chlorobiales</taxon>
        <taxon>Chlorobiaceae</taxon>
        <taxon>Chlorobium/Pelodictyon group</taxon>
        <taxon>Chlorobium</taxon>
    </lineage>
</organism>
<dbReference type="Proteomes" id="UP000279908">
    <property type="component" value="Unassembled WGS sequence"/>
</dbReference>
<dbReference type="CDD" id="cd22352">
    <property type="entry name" value="RecB_C-like"/>
    <property type="match status" value="1"/>
</dbReference>
<evidence type="ECO:0000256" key="5">
    <source>
        <dbReference type="ARBA" id="ARBA00022801"/>
    </source>
</evidence>
<keyword evidence="10 15" id="KW-0238">DNA-binding</keyword>
<keyword evidence="4 15" id="KW-0227">DNA damage</keyword>
<comment type="miscellaneous">
    <text evidence="15">In the RecBCD complex, RecB has a slow 3'-5' helicase, an exonuclease activity and loads RecA onto ssDNA, RecD has a fast 5'-3' helicase activity, while RecC stimulates the ATPase and processivity of the RecB helicase and contributes to recognition of the Chi site.</text>
</comment>
<feature type="binding site" evidence="16">
    <location>
        <begin position="19"/>
        <end position="26"/>
    </location>
    <ligand>
        <name>ATP</name>
        <dbReference type="ChEBI" id="CHEBI:30616"/>
    </ligand>
</feature>
<dbReference type="HAMAP" id="MF_01485">
    <property type="entry name" value="RecB"/>
    <property type="match status" value="1"/>
</dbReference>
<dbReference type="InterPro" id="IPR011604">
    <property type="entry name" value="PDDEXK-like_dom_sf"/>
</dbReference>
<keyword evidence="11 15" id="KW-0234">DNA repair</keyword>
<evidence type="ECO:0000256" key="14">
    <source>
        <dbReference type="ARBA" id="ARBA00048988"/>
    </source>
</evidence>
<dbReference type="PROSITE" id="PS51217">
    <property type="entry name" value="UVRD_HELICASE_CTER"/>
    <property type="match status" value="1"/>
</dbReference>
<keyword evidence="6 15" id="KW-0347">Helicase</keyword>
<dbReference type="Pfam" id="PF00580">
    <property type="entry name" value="UvrD-helicase"/>
    <property type="match status" value="1"/>
</dbReference>
<comment type="caution">
    <text evidence="19">The sequence shown here is derived from an EMBL/GenBank/DDBJ whole genome shotgun (WGS) entry which is preliminary data.</text>
</comment>
<comment type="cofactor">
    <cofactor evidence="15">
        <name>Mg(2+)</name>
        <dbReference type="ChEBI" id="CHEBI:18420"/>
    </cofactor>
    <text evidence="15">Binds 1 Mg(2+) ion per subunit.</text>
</comment>
<dbReference type="InterPro" id="IPR027417">
    <property type="entry name" value="P-loop_NTPase"/>
</dbReference>
<keyword evidence="3 15" id="KW-0547">Nucleotide-binding</keyword>
<evidence type="ECO:0000256" key="2">
    <source>
        <dbReference type="ARBA" id="ARBA00022723"/>
    </source>
</evidence>
<comment type="catalytic activity">
    <reaction evidence="13 15">
        <text>Couples ATP hydrolysis with the unwinding of duplex DNA by translocating in the 3'-5' direction.</text>
        <dbReference type="EC" id="5.6.2.4"/>
    </reaction>
</comment>
<comment type="catalytic activity">
    <reaction evidence="15">
        <text>Exonucleolytic cleavage (in the presence of ATP) in either 5'- to 3'- or 3'- to 5'-direction to yield 5'-phosphooligonucleotides.</text>
        <dbReference type="EC" id="3.1.11.5"/>
    </reaction>
</comment>
<dbReference type="GO" id="GO:0000287">
    <property type="term" value="F:magnesium ion binding"/>
    <property type="evidence" value="ECO:0007669"/>
    <property type="project" value="UniProtKB-UniRule"/>
</dbReference>
<sequence>MQPLNTSSIALSGINLVEASAGTGKTYALTELYLRLIIEKELLPESILVVTYTEAATKELRQKIRERIRDTTAMLASPLECTKRLASLGSLAMEKGAGEVSSLLENALYLLDTASVFTIHGFCLRALQDNAFESGSLYDTEIAADERELAGSIVDDFWRSRYFSSTAVLPGYAMKESPESFLRFLGEVRASSGERIIPQFSSSDIVAIEDECQSLYSQIAEMWRDEGEKVKKMISEDRGLSRAAGKYREDDLVELFRGMDAFVEEALPFSLFEGIVKFSASRMAEWTKKKFTPPRHKLFELCDCYHRAIRQRFLALKAELILYCRDRLPKRKKEANIRFFDDLLHDMHTALFNHEEGEAFRLLLRRRWPTALIDEFQDTDARQYDIFRSIYEKADGPLFLIGDPKQAIYSFRGADVFAYLKASRNVEEGRRFTLTHNWRSVPQLLDAFNVLFSNVPDPFLFGEISYRSLVSGTPEREDRFVVQKDDGRVPLEFLVLDASMKENALFSVDEATGFASEAVAGEIFKLLRSARNGETLIGGRPLRADDIAVIVRSHRQAARVRDALTLFAIPSVVRSDRSVFASNEAREIAILLAALVDPSDEGKIRAALITDILGRSGNDIGAMMDDESLWVPQLHFFARLHSLWIERGFMTMATVLLREEDVRRRLLSLAEGERRLTNLLHCIELLHQKEHEEGVGPEALASWFTQNMVEGGQRDEEYQLRLETDEPAVKIMTIHVSKGLQFPVVYCPFLWNGSPAARDVAAFHDEGDKAVLDFGSEDFEHHLVLSHEEQLAEDIRLLYVALTRAVYSCSVVVAPIRKTQTALNHLLQSGTRETLHEQLNHLIARGDGAVGMRTIELPCASVHPAALHEAFRRENGEAVRKVFTGRIDRSWRIASFSFFTRGSYAHPELPDRDEMQRNVPDGAKHPGPSIVTFPGGAQAGIFMHSIFETLDFSRPFDDSTEEGIKNALERSGYHQQWLPVISSMVRTVLSVSLGMEDGSSFTLSDLKPGEWVTEMEFFFPLRFLTPDHLSSLARTALHPAQLDFAPVRGMLIGYIDMVFQAGGRYWLLDWKSNHLGESLDSYTKERMEAVMGFHHYDLQYLLYTVALHRYLSVRIPDYRYQTHFGGVIYVFLRGVDESSGESRGFYRARPSEELVNSLTEILIETGG</sequence>
<dbReference type="EC" id="5.6.2.4" evidence="15"/>
<feature type="binding site" evidence="15">
    <location>
        <position position="1069"/>
    </location>
    <ligand>
        <name>Mg(2+)</name>
        <dbReference type="ChEBI" id="CHEBI:18420"/>
    </ligand>
</feature>
<name>A0A432AXW7_CHLPH</name>
<dbReference type="EC" id="3.1.11.5" evidence="15"/>
<dbReference type="InterPro" id="IPR014017">
    <property type="entry name" value="DNA_helicase_UvrD-like_C"/>
</dbReference>
<dbReference type="Gene3D" id="1.10.486.10">
    <property type="entry name" value="PCRA, domain 4"/>
    <property type="match status" value="1"/>
</dbReference>
<feature type="active site" description="For nuclease activity" evidence="15">
    <location>
        <position position="1069"/>
    </location>
</feature>
<evidence type="ECO:0000256" key="12">
    <source>
        <dbReference type="ARBA" id="ARBA00023235"/>
    </source>
</evidence>
<dbReference type="SUPFAM" id="SSF52980">
    <property type="entry name" value="Restriction endonuclease-like"/>
    <property type="match status" value="1"/>
</dbReference>
<dbReference type="PANTHER" id="PTHR11070">
    <property type="entry name" value="UVRD / RECB / PCRA DNA HELICASE FAMILY MEMBER"/>
    <property type="match status" value="1"/>
</dbReference>
<comment type="domain">
    <text evidence="15">The C-terminal domain has nuclease activity and interacts with RecD. It interacts with RecA, facilitating its loading onto ssDNA.</text>
</comment>
<comment type="domain">
    <text evidence="15">The N-terminal DNA-binding domain is a ssDNA-dependent ATPase and has ATP-dependent 3'-5' helicase function. This domain interacts with RecC.</text>
</comment>
<dbReference type="Pfam" id="PF13361">
    <property type="entry name" value="UvrD_C"/>
    <property type="match status" value="1"/>
</dbReference>
<feature type="binding site" evidence="15">
    <location>
        <position position="1056"/>
    </location>
    <ligand>
        <name>Mg(2+)</name>
        <dbReference type="ChEBI" id="CHEBI:18420"/>
    </ligand>
</feature>
<evidence type="ECO:0000259" key="18">
    <source>
        <dbReference type="PROSITE" id="PS51217"/>
    </source>
</evidence>
<keyword evidence="2 15" id="KW-0479">Metal-binding</keyword>
<reference evidence="19 20" key="1">
    <citation type="submission" date="2018-12" db="EMBL/GenBank/DDBJ databases">
        <authorList>
            <person name="Lunina O.N."/>
            <person name="Grouzdev D.S."/>
            <person name="Gorlenko V.M."/>
            <person name="Savvichev A.S."/>
        </authorList>
    </citation>
    <scope>NUCLEOTIDE SEQUENCE [LARGE SCALE GENOMIC DNA]</scope>
    <source>
        <strain evidence="19 20">BrKhr-17</strain>
    </source>
</reference>
<dbReference type="SUPFAM" id="SSF52540">
    <property type="entry name" value="P-loop containing nucleoside triphosphate hydrolases"/>
    <property type="match status" value="1"/>
</dbReference>
<dbReference type="GO" id="GO:0003677">
    <property type="term" value="F:DNA binding"/>
    <property type="evidence" value="ECO:0007669"/>
    <property type="project" value="UniProtKB-UniRule"/>
</dbReference>
<feature type="region of interest" description="Nuclease activity, interacts with RecD and RecA" evidence="15">
    <location>
        <begin position="890"/>
        <end position="1167"/>
    </location>
</feature>
<dbReference type="EMBL" id="RXYK01000001">
    <property type="protein sequence ID" value="RTY39952.1"/>
    <property type="molecule type" value="Genomic_DNA"/>
</dbReference>
<evidence type="ECO:0000256" key="8">
    <source>
        <dbReference type="ARBA" id="ARBA00022840"/>
    </source>
</evidence>
<comment type="catalytic activity">
    <reaction evidence="14 15">
        <text>ATP + H2O = ADP + phosphate + H(+)</text>
        <dbReference type="Rhea" id="RHEA:13065"/>
        <dbReference type="ChEBI" id="CHEBI:15377"/>
        <dbReference type="ChEBI" id="CHEBI:15378"/>
        <dbReference type="ChEBI" id="CHEBI:30616"/>
        <dbReference type="ChEBI" id="CHEBI:43474"/>
        <dbReference type="ChEBI" id="CHEBI:456216"/>
        <dbReference type="EC" id="5.6.2.4"/>
    </reaction>
</comment>
<dbReference type="InterPro" id="IPR011335">
    <property type="entry name" value="Restrct_endonuc-II-like"/>
</dbReference>
<feature type="domain" description="UvrD-like helicase ATP-binding" evidence="17">
    <location>
        <begin position="1"/>
        <end position="441"/>
    </location>
</feature>
<dbReference type="GO" id="GO:0016887">
    <property type="term" value="F:ATP hydrolysis activity"/>
    <property type="evidence" value="ECO:0007669"/>
    <property type="project" value="RHEA"/>
</dbReference>
<evidence type="ECO:0000256" key="4">
    <source>
        <dbReference type="ARBA" id="ARBA00022763"/>
    </source>
</evidence>
<keyword evidence="8 15" id="KW-0067">ATP-binding</keyword>
<evidence type="ECO:0000256" key="13">
    <source>
        <dbReference type="ARBA" id="ARBA00034617"/>
    </source>
</evidence>
<dbReference type="Gene3D" id="1.10.3170.10">
    <property type="entry name" value="Recbcd, chain B, domain 2"/>
    <property type="match status" value="1"/>
</dbReference>
<keyword evidence="12 15" id="KW-0413">Isomerase</keyword>
<dbReference type="PROSITE" id="PS51198">
    <property type="entry name" value="UVRD_HELICASE_ATP_BIND"/>
    <property type="match status" value="1"/>
</dbReference>
<keyword evidence="9 15" id="KW-0460">Magnesium</keyword>
<comment type="subunit">
    <text evidence="15">Heterotrimer of RecB, RecC and RecD. All subunits contribute to DNA-binding. Interacts with RecA.</text>
</comment>
<proteinExistence type="inferred from homology"/>
<keyword evidence="7 15" id="KW-0269">Exonuclease</keyword>
<protein>
    <recommendedName>
        <fullName evidence="15">RecBCD enzyme subunit RecB</fullName>
        <ecNumber evidence="15">3.1.11.5</ecNumber>
        <ecNumber evidence="15">5.6.2.4</ecNumber>
    </recommendedName>
    <alternativeName>
        <fullName evidence="15">DNA 3'-5' helicase subunit RecB</fullName>
    </alternativeName>
    <alternativeName>
        <fullName evidence="15">Exonuclease V subunit RecB</fullName>
        <shortName evidence="15">ExoV subunit RecB</shortName>
    </alternativeName>
    <alternativeName>
        <fullName evidence="15">Helicase/nuclease RecBCD subunit RecB</fullName>
    </alternativeName>
</protein>
<comment type="function">
    <text evidence="15">A helicase/nuclease that prepares dsDNA breaks (DSB) for recombinational DNA repair. Binds to DSBs and unwinds DNA via a highly rapid and processive ATP-dependent bidirectional helicase activity. Unwinds dsDNA until it encounters a Chi (crossover hotspot instigator) sequence from the 3' direction. Cuts ssDNA a few nucleotides 3' to the Chi site. The properties and activities of the enzyme are changed at Chi. The Chi-altered holoenzyme produces a long 3'-ssDNA overhang and facilitates RecA-binding to the ssDNA for homologous DNA recombination and repair. Holoenzyme degrades any linearized DNA that is unable to undergo homologous recombination. In the holoenzyme this subunit contributes ATPase, 3'-5' helicase, exonuclease activity and loads RecA onto ssDNA.</text>
</comment>
<evidence type="ECO:0000256" key="7">
    <source>
        <dbReference type="ARBA" id="ARBA00022839"/>
    </source>
</evidence>
<dbReference type="InterPro" id="IPR004586">
    <property type="entry name" value="RecB"/>
</dbReference>
<dbReference type="AlphaFoldDB" id="A0A432AXW7"/>
<dbReference type="GO" id="GO:0005524">
    <property type="term" value="F:ATP binding"/>
    <property type="evidence" value="ECO:0007669"/>
    <property type="project" value="UniProtKB-UniRule"/>
</dbReference>
<dbReference type="RefSeq" id="WP_126383317.1">
    <property type="nucleotide sequence ID" value="NZ_RXYK01000001.1"/>
</dbReference>
<feature type="region of interest" description="DNA-binding and helicase activity, interacts with RecC" evidence="15">
    <location>
        <begin position="1"/>
        <end position="829"/>
    </location>
</feature>
<keyword evidence="5 15" id="KW-0378">Hydrolase</keyword>
<evidence type="ECO:0000256" key="9">
    <source>
        <dbReference type="ARBA" id="ARBA00022842"/>
    </source>
</evidence>
<feature type="binding site" evidence="15">
    <location>
        <position position="944"/>
    </location>
    <ligand>
        <name>Mg(2+)</name>
        <dbReference type="ChEBI" id="CHEBI:18420"/>
    </ligand>
</feature>
<dbReference type="GO" id="GO:0000724">
    <property type="term" value="P:double-strand break repair via homologous recombination"/>
    <property type="evidence" value="ECO:0007669"/>
    <property type="project" value="UniProtKB-UniRule"/>
</dbReference>
<feature type="domain" description="UvrD-like helicase C-terminal" evidence="18">
    <location>
        <begin position="472"/>
        <end position="739"/>
    </location>
</feature>
<dbReference type="InterPro" id="IPR014016">
    <property type="entry name" value="UvrD-like_ATP-bd"/>
</dbReference>
<dbReference type="NCBIfam" id="TIGR00609">
    <property type="entry name" value="recB"/>
    <property type="match status" value="1"/>
</dbReference>
<dbReference type="GO" id="GO:0043138">
    <property type="term" value="F:3'-5' DNA helicase activity"/>
    <property type="evidence" value="ECO:0007669"/>
    <property type="project" value="UniProtKB-UniRule"/>
</dbReference>
<gene>
    <name evidence="15 19" type="primary">recB</name>
    <name evidence="19" type="ORF">EKD02_00715</name>
</gene>
<keyword evidence="1 15" id="KW-0540">Nuclease</keyword>